<comment type="pathway">
    <text evidence="9">Membrane lipid metabolism; glycerophospholipid metabolism.</text>
</comment>
<dbReference type="Proteomes" id="UP001597343">
    <property type="component" value="Unassembled WGS sequence"/>
</dbReference>
<evidence type="ECO:0000256" key="3">
    <source>
        <dbReference type="ARBA" id="ARBA00022723"/>
    </source>
</evidence>
<evidence type="ECO:0000313" key="11">
    <source>
        <dbReference type="Proteomes" id="UP001597343"/>
    </source>
</evidence>
<evidence type="ECO:0000256" key="4">
    <source>
        <dbReference type="ARBA" id="ARBA00022842"/>
    </source>
</evidence>
<evidence type="ECO:0000256" key="2">
    <source>
        <dbReference type="ARBA" id="ARBA00022679"/>
    </source>
</evidence>
<keyword evidence="1 9" id="KW-0444">Lipid biosynthesis</keyword>
<dbReference type="PANTHER" id="PTHR40029:SF2">
    <property type="entry name" value="HEPTAPRENYLGLYCERYL PHOSPHATE SYNTHASE"/>
    <property type="match status" value="1"/>
</dbReference>
<name>A0ABW4ZVT4_9BACL</name>
<evidence type="ECO:0000256" key="6">
    <source>
        <dbReference type="ARBA" id="ARBA00023209"/>
    </source>
</evidence>
<evidence type="ECO:0000256" key="8">
    <source>
        <dbReference type="ARBA" id="ARBA00048318"/>
    </source>
</evidence>
<dbReference type="InterPro" id="IPR008205">
    <property type="entry name" value="GGGP_HepGP_synthase"/>
</dbReference>
<proteinExistence type="inferred from homology"/>
<keyword evidence="4 9" id="KW-0460">Magnesium</keyword>
<dbReference type="EC" id="2.5.1.n9" evidence="9"/>
<comment type="caution">
    <text evidence="10">The sequence shown here is derived from an EMBL/GenBank/DDBJ whole genome shotgun (WGS) entry which is preliminary data.</text>
</comment>
<dbReference type="GO" id="GO:0016740">
    <property type="term" value="F:transferase activity"/>
    <property type="evidence" value="ECO:0007669"/>
    <property type="project" value="UniProtKB-KW"/>
</dbReference>
<comment type="caution">
    <text evidence="9">Lacks conserved residue(s) required for the propagation of feature annotation.</text>
</comment>
<keyword evidence="2 9" id="KW-0808">Transferase</keyword>
<dbReference type="EMBL" id="JBHUIO010000005">
    <property type="protein sequence ID" value="MFD2169855.1"/>
    <property type="molecule type" value="Genomic_DNA"/>
</dbReference>
<keyword evidence="6 9" id="KW-0594">Phospholipid biosynthesis</keyword>
<reference evidence="11" key="1">
    <citation type="journal article" date="2019" name="Int. J. Syst. Evol. Microbiol.">
        <title>The Global Catalogue of Microorganisms (GCM) 10K type strain sequencing project: providing services to taxonomists for standard genome sequencing and annotation.</title>
        <authorList>
            <consortium name="The Broad Institute Genomics Platform"/>
            <consortium name="The Broad Institute Genome Sequencing Center for Infectious Disease"/>
            <person name="Wu L."/>
            <person name="Ma J."/>
        </authorList>
    </citation>
    <scope>NUCLEOTIDE SEQUENCE [LARGE SCALE GENOMIC DNA]</scope>
    <source>
        <strain evidence="11">CGMCC 1.13574</strain>
    </source>
</reference>
<evidence type="ECO:0000256" key="5">
    <source>
        <dbReference type="ARBA" id="ARBA00023098"/>
    </source>
</evidence>
<evidence type="ECO:0000256" key="9">
    <source>
        <dbReference type="HAMAP-Rule" id="MF_00112"/>
    </source>
</evidence>
<feature type="binding site" evidence="9">
    <location>
        <position position="17"/>
    </location>
    <ligand>
        <name>sn-glycerol 1-phosphate</name>
        <dbReference type="ChEBI" id="CHEBI:57685"/>
    </ligand>
</feature>
<keyword evidence="7 9" id="KW-1208">Phospholipid metabolism</keyword>
<accession>A0ABW4ZVT4</accession>
<keyword evidence="5 9" id="KW-0443">Lipid metabolism</keyword>
<dbReference type="RefSeq" id="WP_386045324.1">
    <property type="nucleotide sequence ID" value="NZ_JBHUIO010000005.1"/>
</dbReference>
<protein>
    <recommendedName>
        <fullName evidence="9">Heptaprenylglyceryl phosphate synthase</fullName>
        <shortName evidence="9">HepGP synthase</shortName>
        <ecNumber evidence="9">2.5.1.n9</ecNumber>
    </recommendedName>
    <alternativeName>
        <fullName evidence="9">Glycerol-1-phosphate heptaprenyltransferase</fullName>
    </alternativeName>
</protein>
<comment type="catalytic activity">
    <reaction evidence="8 9">
        <text>sn-glycerol 1-phosphate + all-trans-heptaprenyl diphosphate = 3-heptaprenyl-sn-glycero-1-phosphate + diphosphate</text>
        <dbReference type="Rhea" id="RHEA:33495"/>
        <dbReference type="ChEBI" id="CHEBI:33019"/>
        <dbReference type="ChEBI" id="CHEBI:57685"/>
        <dbReference type="ChEBI" id="CHEBI:58206"/>
        <dbReference type="ChEBI" id="CHEBI:64781"/>
        <dbReference type="EC" id="2.5.1.n9"/>
    </reaction>
</comment>
<dbReference type="InterPro" id="IPR039074">
    <property type="entry name" value="GGGP/HepGP_synthase_I"/>
</dbReference>
<evidence type="ECO:0000313" key="10">
    <source>
        <dbReference type="EMBL" id="MFD2169855.1"/>
    </source>
</evidence>
<keyword evidence="11" id="KW-1185">Reference proteome</keyword>
<comment type="subunit">
    <text evidence="9">Homodimer.</text>
</comment>
<dbReference type="InterPro" id="IPR038597">
    <property type="entry name" value="GGGP/HepGP_synthase_sf"/>
</dbReference>
<comment type="function">
    <text evidence="9">Prenyltransferase that catalyzes in vivo the transfer of the heptaprenyl moiety of heptaprenyl pyrophosphate (HepPP; 35 carbon atoms) to the C3 hydroxyl of sn-glycerol-1-phosphate (G1P), producing heptaprenylglyceryl phosphate (HepGP). This reaction is an ether-bond-formation step in the biosynthesis of archaea-type G1P-based membrane lipids found in Bacillales.</text>
</comment>
<comment type="cofactor">
    <cofactor evidence="9">
        <name>Mg(2+)</name>
        <dbReference type="ChEBI" id="CHEBI:18420"/>
    </cofactor>
</comment>
<gene>
    <name evidence="9" type="primary">pcrB</name>
    <name evidence="10" type="ORF">ACFSOY_07600</name>
</gene>
<dbReference type="SUPFAM" id="SSF51395">
    <property type="entry name" value="FMN-linked oxidoreductases"/>
    <property type="match status" value="1"/>
</dbReference>
<dbReference type="Gene3D" id="3.20.20.390">
    <property type="entry name" value="FMN-linked oxidoreductases"/>
    <property type="match status" value="1"/>
</dbReference>
<dbReference type="NCBIfam" id="NF003199">
    <property type="entry name" value="PRK04169.1-3"/>
    <property type="match status" value="1"/>
</dbReference>
<feature type="binding site" evidence="9">
    <location>
        <begin position="166"/>
        <end position="171"/>
    </location>
    <ligand>
        <name>sn-glycerol 1-phosphate</name>
        <dbReference type="ChEBI" id="CHEBI:57685"/>
    </ligand>
</feature>
<dbReference type="HAMAP" id="MF_00112">
    <property type="entry name" value="GGGP_HepGP_synthase"/>
    <property type="match status" value="1"/>
</dbReference>
<feature type="binding site" evidence="9">
    <location>
        <position position="45"/>
    </location>
    <ligand>
        <name>Mg(2+)</name>
        <dbReference type="ChEBI" id="CHEBI:18420"/>
    </ligand>
</feature>
<feature type="binding site" evidence="9">
    <location>
        <position position="19"/>
    </location>
    <ligand>
        <name>Mg(2+)</name>
        <dbReference type="ChEBI" id="CHEBI:18420"/>
    </ligand>
</feature>
<dbReference type="PANTHER" id="PTHR40029">
    <property type="match status" value="1"/>
</dbReference>
<evidence type="ECO:0000256" key="1">
    <source>
        <dbReference type="ARBA" id="ARBA00022516"/>
    </source>
</evidence>
<comment type="similarity">
    <text evidence="9">Belongs to the GGGP/HepGP synthase family. Group I subfamily.</text>
</comment>
<dbReference type="Pfam" id="PF01884">
    <property type="entry name" value="PcrB"/>
    <property type="match status" value="1"/>
</dbReference>
<evidence type="ECO:0000256" key="7">
    <source>
        <dbReference type="ARBA" id="ARBA00023264"/>
    </source>
</evidence>
<dbReference type="NCBIfam" id="TIGR01768">
    <property type="entry name" value="GGGP-family"/>
    <property type="match status" value="1"/>
</dbReference>
<dbReference type="CDD" id="cd02812">
    <property type="entry name" value="PcrB_like"/>
    <property type="match status" value="1"/>
</dbReference>
<feature type="binding site" evidence="9">
    <location>
        <begin position="216"/>
        <end position="217"/>
    </location>
    <ligand>
        <name>sn-glycerol 1-phosphate</name>
        <dbReference type="ChEBI" id="CHEBI:57685"/>
    </ligand>
</feature>
<organism evidence="10 11">
    <name type="scientific">Tumebacillus lipolyticus</name>
    <dbReference type="NCBI Taxonomy" id="1280370"/>
    <lineage>
        <taxon>Bacteria</taxon>
        <taxon>Bacillati</taxon>
        <taxon>Bacillota</taxon>
        <taxon>Bacilli</taxon>
        <taxon>Bacillales</taxon>
        <taxon>Alicyclobacillaceae</taxon>
        <taxon>Tumebacillus</taxon>
    </lineage>
</organism>
<keyword evidence="3 9" id="KW-0479">Metal-binding</keyword>
<sequence length="236" mass="25523">MMSALAHPWRAWRHVVKLDPARNICDDALVAIAESGTDAIFLGGTQDITYENTNALLGRLHRLAPNLPLWQEISLADAVVDGVDGYAIPVVLNAGSPAWMIGAHAKAIEKYGSWIDWSKVLVEGYLVLNPQAAVAELTAADTSLTPREAASYAAAADALFSLPVLYLEYSGTFGDPDLVAEVARTTRRSHLFYGGGIDSYEKAVAMAEHADTLVIGNALYAENWRTVLRETVRAVK</sequence>
<feature type="binding site" evidence="9">
    <location>
        <position position="196"/>
    </location>
    <ligand>
        <name>sn-glycerol 1-phosphate</name>
        <dbReference type="ChEBI" id="CHEBI:57685"/>
    </ligand>
</feature>